<reference evidence="1 2" key="1">
    <citation type="journal article" date="2013" name="Syst. Appl. Microbiol.">
        <title>Phylogenetic position and virulence apparatus of the pear flower necrosis pathogen Erwinia piriflorinigrans CFBP 5888T as assessed by comparative genomics.</title>
        <authorList>
            <person name="Smits T.H."/>
            <person name="Rezzonico F."/>
            <person name="Lopez M.M."/>
            <person name="Blom J."/>
            <person name="Goesmann A."/>
            <person name="Frey J.E."/>
            <person name="Duffy B."/>
        </authorList>
    </citation>
    <scope>NUCLEOTIDE SEQUENCE [LARGE SCALE GENOMIC DNA]</scope>
    <source>
        <strain evidence="2">CFBP5888</strain>
    </source>
</reference>
<evidence type="ECO:0000313" key="1">
    <source>
        <dbReference type="EMBL" id="CCG86002.1"/>
    </source>
</evidence>
<gene>
    <name evidence="1" type="ORF">EPIR_0637</name>
</gene>
<dbReference type="OrthoDB" id="6613772at2"/>
<keyword evidence="2" id="KW-1185">Reference proteome</keyword>
<dbReference type="AlphaFoldDB" id="V5Z407"/>
<protein>
    <submittedName>
        <fullName evidence="1">Uncharacterized protein</fullName>
    </submittedName>
</protein>
<dbReference type="Proteomes" id="UP000018217">
    <property type="component" value="Unassembled WGS sequence"/>
</dbReference>
<dbReference type="EMBL" id="CAHS01000006">
    <property type="protein sequence ID" value="CCG86002.1"/>
    <property type="molecule type" value="Genomic_DNA"/>
</dbReference>
<accession>V5Z407</accession>
<sequence>MIEDGFKTDDLSSTLARFASKRRNITQDESKLERKIQEPVTLPSATHDCGAVILTGLASILTPKQRERNEENEEWRKRWEAEREQWVEQDREWQNNR</sequence>
<dbReference type="RefSeq" id="WP_023653836.1">
    <property type="nucleotide sequence ID" value="NZ_CAHS01000006.1"/>
</dbReference>
<proteinExistence type="predicted"/>
<evidence type="ECO:0000313" key="2">
    <source>
        <dbReference type="Proteomes" id="UP000018217"/>
    </source>
</evidence>
<name>V5Z407_9GAMM</name>
<organism evidence="1 2">
    <name type="scientific">Erwinia piriflorinigrans CFBP 5888</name>
    <dbReference type="NCBI Taxonomy" id="1161919"/>
    <lineage>
        <taxon>Bacteria</taxon>
        <taxon>Pseudomonadati</taxon>
        <taxon>Pseudomonadota</taxon>
        <taxon>Gammaproteobacteria</taxon>
        <taxon>Enterobacterales</taxon>
        <taxon>Erwiniaceae</taxon>
        <taxon>Erwinia</taxon>
    </lineage>
</organism>
<comment type="caution">
    <text evidence="1">The sequence shown here is derived from an EMBL/GenBank/DDBJ whole genome shotgun (WGS) entry which is preliminary data.</text>
</comment>